<dbReference type="Gene3D" id="2.30.40.10">
    <property type="entry name" value="Urease, subunit C, domain 1"/>
    <property type="match status" value="1"/>
</dbReference>
<dbReference type="Pfam" id="PF01979">
    <property type="entry name" value="Amidohydro_1"/>
    <property type="match status" value="1"/>
</dbReference>
<dbReference type="GO" id="GO:0016814">
    <property type="term" value="F:hydrolase activity, acting on carbon-nitrogen (but not peptide) bonds, in cyclic amidines"/>
    <property type="evidence" value="ECO:0007669"/>
    <property type="project" value="UniProtKB-ARBA"/>
</dbReference>
<gene>
    <name evidence="5" type="ORF">ATC1_12522</name>
</gene>
<dbReference type="CDD" id="cd01298">
    <property type="entry name" value="ATZ_TRZ_like"/>
    <property type="match status" value="1"/>
</dbReference>
<dbReference type="Proteomes" id="UP000053370">
    <property type="component" value="Unassembled WGS sequence"/>
</dbReference>
<dbReference type="Gene3D" id="3.20.20.140">
    <property type="entry name" value="Metal-dependent hydrolases"/>
    <property type="match status" value="1"/>
</dbReference>
<dbReference type="OrthoDB" id="9807210at2"/>
<name>A0A0K8PBE5_9CHLR</name>
<evidence type="ECO:0000259" key="4">
    <source>
        <dbReference type="Pfam" id="PF01979"/>
    </source>
</evidence>
<dbReference type="InterPro" id="IPR032466">
    <property type="entry name" value="Metal_Hydrolase"/>
</dbReference>
<dbReference type="PANTHER" id="PTHR43794">
    <property type="entry name" value="AMINOHYDROLASE SSNA-RELATED"/>
    <property type="match status" value="1"/>
</dbReference>
<dbReference type="InterPro" id="IPR011059">
    <property type="entry name" value="Metal-dep_hydrolase_composite"/>
</dbReference>
<dbReference type="SUPFAM" id="SSF51556">
    <property type="entry name" value="Metallo-dependent hydrolases"/>
    <property type="match status" value="1"/>
</dbReference>
<dbReference type="EMBL" id="DF968180">
    <property type="protein sequence ID" value="GAP39983.1"/>
    <property type="molecule type" value="Genomic_DNA"/>
</dbReference>
<sequence length="460" mass="50674">MTTLLIKNALLLATMDEERHEYSDGAMLIRDGFIERTGFTKDLPETADEVLDLSGHVVLPGLINTHHHFYQTLTRAVPGAQNSNLFNWLKTLYPIWGRMTPEDVFISTQTAMAELALSGCTTASDHLYLFPNGSRLDDEIEGARQIGLRFHASRGSMSLGESKGGLPPDSVVDSEENILSDCIRVIEKYHDPKAGSMLQIVLAPCSPFSVSTELMRDSAKLARHYGVHLHTHLAETEDEEEFCLRKFGYKPVDYMESVDWLGPDVWFAHSVHVRHEDIRKFQHFGCGVAHCPSSNMRLGSGFAPLVEYLQEGIHVGLGVDGSASNDSSHMLGEVRQALLMARLRAGLQGASLSGEKSPKLITAREVLEIATRGGAAVLGRKDIGALESGKCADFIAIDMNKLQYTGSFQDPLSALIFCNPGWVDYNFVQGKPVVFRGELRTANIPDLVNQHNKAAARLVQ</sequence>
<evidence type="ECO:0000256" key="3">
    <source>
        <dbReference type="ARBA" id="ARBA00022833"/>
    </source>
</evidence>
<evidence type="ECO:0000313" key="5">
    <source>
        <dbReference type="EMBL" id="GAP39983.1"/>
    </source>
</evidence>
<dbReference type="InterPro" id="IPR050287">
    <property type="entry name" value="MTA/SAH_deaminase"/>
</dbReference>
<dbReference type="RefSeq" id="WP_062278858.1">
    <property type="nucleotide sequence ID" value="NZ_DF968180.1"/>
</dbReference>
<dbReference type="AlphaFoldDB" id="A0A0K8PBE5"/>
<keyword evidence="3" id="KW-0862">Zinc</keyword>
<dbReference type="PATRIC" id="fig|1678840.3.peg.1125"/>
<keyword evidence="6" id="KW-1185">Reference proteome</keyword>
<feature type="domain" description="Amidohydrolase-related" evidence="4">
    <location>
        <begin position="57"/>
        <end position="433"/>
    </location>
</feature>
<dbReference type="InterPro" id="IPR006680">
    <property type="entry name" value="Amidohydro-rel"/>
</dbReference>
<reference evidence="5" key="1">
    <citation type="journal article" date="2015" name="Genome Announc.">
        <title>Draft Genome Sequence of Anaerolineae Strain TC1, a Novel Isolate from a Methanogenic Wastewater Treatment System.</title>
        <authorList>
            <person name="Matsuura N."/>
            <person name="Tourlousse D.M."/>
            <person name="Sun L."/>
            <person name="Toyonaga M."/>
            <person name="Kuroda K."/>
            <person name="Ohashi A."/>
            <person name="Cruz R."/>
            <person name="Yamaguchi T."/>
            <person name="Sekiguchi Y."/>
        </authorList>
    </citation>
    <scope>NUCLEOTIDE SEQUENCE [LARGE SCALE GENOMIC DNA]</scope>
    <source>
        <strain evidence="5">TC1</strain>
    </source>
</reference>
<organism evidence="5">
    <name type="scientific">Flexilinea flocculi</name>
    <dbReference type="NCBI Taxonomy" id="1678840"/>
    <lineage>
        <taxon>Bacteria</taxon>
        <taxon>Bacillati</taxon>
        <taxon>Chloroflexota</taxon>
        <taxon>Anaerolineae</taxon>
        <taxon>Anaerolineales</taxon>
        <taxon>Anaerolineaceae</taxon>
        <taxon>Flexilinea</taxon>
    </lineage>
</organism>
<keyword evidence="1" id="KW-0479">Metal-binding</keyword>
<dbReference type="SUPFAM" id="SSF51338">
    <property type="entry name" value="Composite domain of metallo-dependent hydrolases"/>
    <property type="match status" value="1"/>
</dbReference>
<dbReference type="PANTHER" id="PTHR43794:SF11">
    <property type="entry name" value="AMIDOHYDROLASE-RELATED DOMAIN-CONTAINING PROTEIN"/>
    <property type="match status" value="1"/>
</dbReference>
<dbReference type="GO" id="GO:0046872">
    <property type="term" value="F:metal ion binding"/>
    <property type="evidence" value="ECO:0007669"/>
    <property type="project" value="UniProtKB-KW"/>
</dbReference>
<accession>A0A0K8PBE5</accession>
<protein>
    <submittedName>
        <fullName evidence="5">Cytosine/adenosine deaminase</fullName>
    </submittedName>
</protein>
<dbReference type="NCBIfam" id="NF006055">
    <property type="entry name" value="PRK08203.1"/>
    <property type="match status" value="1"/>
</dbReference>
<dbReference type="GO" id="GO:0019239">
    <property type="term" value="F:deaminase activity"/>
    <property type="evidence" value="ECO:0007669"/>
    <property type="project" value="UniProtKB-ARBA"/>
</dbReference>
<proteinExistence type="predicted"/>
<dbReference type="STRING" id="1678840.ATC1_12522"/>
<dbReference type="FunFam" id="3.20.20.140:FF:000014">
    <property type="entry name" value="5-methylthioadenosine/S-adenosylhomocysteine deaminase"/>
    <property type="match status" value="1"/>
</dbReference>
<evidence type="ECO:0000256" key="2">
    <source>
        <dbReference type="ARBA" id="ARBA00022801"/>
    </source>
</evidence>
<evidence type="ECO:0000313" key="6">
    <source>
        <dbReference type="Proteomes" id="UP000053370"/>
    </source>
</evidence>
<evidence type="ECO:0000256" key="1">
    <source>
        <dbReference type="ARBA" id="ARBA00022723"/>
    </source>
</evidence>
<keyword evidence="2" id="KW-0378">Hydrolase</keyword>